<dbReference type="AlphaFoldDB" id="A0A915J9R3"/>
<dbReference type="InterPro" id="IPR001079">
    <property type="entry name" value="Galectin_CRD"/>
</dbReference>
<dbReference type="PROSITE" id="PS51304">
    <property type="entry name" value="GALECTIN"/>
    <property type="match status" value="2"/>
</dbReference>
<dbReference type="InterPro" id="IPR013320">
    <property type="entry name" value="ConA-like_dom_sf"/>
</dbReference>
<sequence length="380" mass="43532">NFGPWSDFEPCSVSCGFGVKIRRRKCSNSQAEATCDAANLIDEQHCFSKSCHQWSGWSLWSHCRRDFFSADSFRRRIRGCFDYNGLQSSNCVGKSFDEESLNVGAVLLQAMPFLSRLEGAKIQPGQTIKIQGVQTGDTFEMDLVAGSDVQRSDMPFILAVFKKDKKLSLNDRREGKLGKEISKKDPFRRDNNQENVDLRIRVGNDRFQIFANMKNFGEFEYRQPIISVTHLHVVGDIELRNVSWGGKHYPVPYQAHIEGNLRVGKQLIVTGLPEKKADKISIDLLNNKNDIIFHCQIRFSQKNVVFNSRFDDVFGAEEVVNKLPAKIDNLFDLLVVCEPQTFQVYFDNEHFHTFTHRADPETINRLSIQHDVELLGVYVK</sequence>
<evidence type="ECO:0000256" key="2">
    <source>
        <dbReference type="RuleBase" id="RU102079"/>
    </source>
</evidence>
<dbReference type="Proteomes" id="UP000887565">
    <property type="component" value="Unplaced"/>
</dbReference>
<dbReference type="SMART" id="SM00276">
    <property type="entry name" value="GLECT"/>
    <property type="match status" value="2"/>
</dbReference>
<evidence type="ECO:0000313" key="5">
    <source>
        <dbReference type="WBParaSite" id="nRc.2.0.1.t23219-RA"/>
    </source>
</evidence>
<evidence type="ECO:0000313" key="4">
    <source>
        <dbReference type="Proteomes" id="UP000887565"/>
    </source>
</evidence>
<reference evidence="5" key="1">
    <citation type="submission" date="2022-11" db="UniProtKB">
        <authorList>
            <consortium name="WormBaseParasite"/>
        </authorList>
    </citation>
    <scope>IDENTIFICATION</scope>
</reference>
<dbReference type="CDD" id="cd00070">
    <property type="entry name" value="GLECT"/>
    <property type="match status" value="1"/>
</dbReference>
<dbReference type="InterPro" id="IPR000884">
    <property type="entry name" value="TSP1_rpt"/>
</dbReference>
<dbReference type="SMART" id="SM00908">
    <property type="entry name" value="Gal-bind_lectin"/>
    <property type="match status" value="2"/>
</dbReference>
<dbReference type="WBParaSite" id="nRc.2.0.1.t23219-RA">
    <property type="protein sequence ID" value="nRc.2.0.1.t23219-RA"/>
    <property type="gene ID" value="nRc.2.0.1.g23219"/>
</dbReference>
<dbReference type="Gene3D" id="2.60.120.200">
    <property type="match status" value="2"/>
</dbReference>
<dbReference type="SMART" id="SM00209">
    <property type="entry name" value="TSP1"/>
    <property type="match status" value="2"/>
</dbReference>
<keyword evidence="4" id="KW-1185">Reference proteome</keyword>
<evidence type="ECO:0000259" key="3">
    <source>
        <dbReference type="PROSITE" id="PS51304"/>
    </source>
</evidence>
<dbReference type="SUPFAM" id="SSF82895">
    <property type="entry name" value="TSP-1 type 1 repeat"/>
    <property type="match status" value="1"/>
</dbReference>
<dbReference type="Pfam" id="PF00090">
    <property type="entry name" value="TSP_1"/>
    <property type="match status" value="1"/>
</dbReference>
<dbReference type="PROSITE" id="PS50092">
    <property type="entry name" value="TSP1"/>
    <property type="match status" value="1"/>
</dbReference>
<dbReference type="InterPro" id="IPR036383">
    <property type="entry name" value="TSP1_rpt_sf"/>
</dbReference>
<evidence type="ECO:0000256" key="1">
    <source>
        <dbReference type="ARBA" id="ARBA00022734"/>
    </source>
</evidence>
<accession>A0A915J9R3</accession>
<organism evidence="4 5">
    <name type="scientific">Romanomermis culicivorax</name>
    <name type="common">Nematode worm</name>
    <dbReference type="NCBI Taxonomy" id="13658"/>
    <lineage>
        <taxon>Eukaryota</taxon>
        <taxon>Metazoa</taxon>
        <taxon>Ecdysozoa</taxon>
        <taxon>Nematoda</taxon>
        <taxon>Enoplea</taxon>
        <taxon>Dorylaimia</taxon>
        <taxon>Mermithida</taxon>
        <taxon>Mermithoidea</taxon>
        <taxon>Mermithidae</taxon>
        <taxon>Romanomermis</taxon>
    </lineage>
</organism>
<dbReference type="Gene3D" id="2.20.100.10">
    <property type="entry name" value="Thrombospondin type-1 (TSP1) repeat"/>
    <property type="match status" value="1"/>
</dbReference>
<dbReference type="PANTHER" id="PTHR11346:SF176">
    <property type="entry name" value="32 KDA BETA-GALACTOSIDE-BINDING LECTIN LEC-3"/>
    <property type="match status" value="1"/>
</dbReference>
<dbReference type="InterPro" id="IPR044156">
    <property type="entry name" value="Galectin-like"/>
</dbReference>
<feature type="domain" description="Galectin" evidence="3">
    <location>
        <begin position="253"/>
        <end position="380"/>
    </location>
</feature>
<protein>
    <recommendedName>
        <fullName evidence="2">Galectin</fullName>
    </recommendedName>
</protein>
<dbReference type="Pfam" id="PF00337">
    <property type="entry name" value="Gal-bind_lectin"/>
    <property type="match status" value="2"/>
</dbReference>
<name>A0A915J9R3_ROMCU</name>
<dbReference type="GO" id="GO:0030246">
    <property type="term" value="F:carbohydrate binding"/>
    <property type="evidence" value="ECO:0007669"/>
    <property type="project" value="UniProtKB-UniRule"/>
</dbReference>
<proteinExistence type="predicted"/>
<feature type="domain" description="Galectin" evidence="3">
    <location>
        <begin position="114"/>
        <end position="245"/>
    </location>
</feature>
<keyword evidence="1 2" id="KW-0430">Lectin</keyword>
<dbReference type="PANTHER" id="PTHR11346">
    <property type="entry name" value="GALECTIN"/>
    <property type="match status" value="1"/>
</dbReference>
<dbReference type="SUPFAM" id="SSF49899">
    <property type="entry name" value="Concanavalin A-like lectins/glucanases"/>
    <property type="match status" value="2"/>
</dbReference>